<dbReference type="EC" id="3.5.1.28" evidence="8"/>
<dbReference type="Gene3D" id="2.60.40.1120">
    <property type="entry name" value="Carboxypeptidase-like, regulatory domain"/>
    <property type="match status" value="1"/>
</dbReference>
<evidence type="ECO:0000256" key="3">
    <source>
        <dbReference type="ARBA" id="ARBA00023277"/>
    </source>
</evidence>
<dbReference type="InterPro" id="IPR051922">
    <property type="entry name" value="Bact_Sporulation_Assoc"/>
</dbReference>
<reference evidence="8 10" key="1">
    <citation type="journal article" date="2015" name="Biotechnol. Bioeng.">
        <title>Genome sequence and phenotypic characterization of Caulobacter segnis.</title>
        <authorList>
            <person name="Patel S."/>
            <person name="Fletcher B."/>
            <person name="Scott D.C."/>
            <person name="Ely B."/>
        </authorList>
    </citation>
    <scope>NUCLEOTIDE SEQUENCE [LARGE SCALE GENOMIC DNA]</scope>
    <source>
        <strain evidence="8 10">PS02</strain>
    </source>
</reference>
<dbReference type="InterPro" id="IPR008969">
    <property type="entry name" value="CarboxyPept-like_regulatory"/>
</dbReference>
<dbReference type="GO" id="GO:0030245">
    <property type="term" value="P:cellulose catabolic process"/>
    <property type="evidence" value="ECO:0007669"/>
    <property type="project" value="UniProtKB-KW"/>
</dbReference>
<keyword evidence="8" id="KW-0378">Hydrolase</keyword>
<dbReference type="InterPro" id="IPR005102">
    <property type="entry name" value="Carbo-bd_X2"/>
</dbReference>
<evidence type="ECO:0000256" key="1">
    <source>
        <dbReference type="ARBA" id="ARBA00022729"/>
    </source>
</evidence>
<keyword evidence="3" id="KW-0119">Carbohydrate metabolism</keyword>
<dbReference type="GO" id="GO:0008745">
    <property type="term" value="F:N-acetylmuramoyl-L-alanine amidase activity"/>
    <property type="evidence" value="ECO:0007669"/>
    <property type="project" value="UniProtKB-EC"/>
</dbReference>
<sequence>MNKIKNLIFGMLCILVIMWIRSSSLVYAADVSVTLRFNSDGILTQPQQVMISNSGDFFNNETGIQNRGNSNDGKWINYTLVSGHNYMEVDNWKLADGNWISDNNWDHSSNLRRVYIKFKDSSGKESGGVSQTIDSTGTEIIDYTKINGGDMYTNSQNVTVNFKGDSMYGYNIDGIENVKCGPVSLSTDGGQTWGQQENYSASDWSTPCTLPIGDGIKYINIYGSISTVSAGDLIIATTISIILDKTPPSIKNVSVTPQAWTNQAIVTANFSDATSGVAKKLYAPGMKDISYFKTAGAAVQTINGNSFSVNANGEYSIYAEDGAGNGTVQVVDVNGIGMAMVKFLGGNGSENVNVNVNNLVINSYGSSGYEFKLPNTVKDNIVKAVNDTKASEAVISVESKSIDVTFPEISSITDADLENGITVLVTVGANNNISPGQYIAILKMTPGSTDSNFDLTFSNINPTVASFDKYTSSSNYKDIPVTMTLNGGTLSSIYNGLAKLTSGTDYTVSGDTVTISKAYLAKQTAGTTVLTFNFSAGNSQTLSITVEDTTPVETKGTGTVVDETGKAVKTIDTEITTEADKTRMLSVKAQDILLVKEPDGTESPISDLSKIGFSSEGNARVSISQDGTIKITNLKDSTDSKIDVTFDMGNGQKIIIGTIDIKVSQNGDVSLASSLIDPYGIITDVSTGKVISGANVTLYYADTARNKASGKTPGTAVKLPVIAGFKPADNSNPQTSDSNGAYGFMVYPDTDYYIEADKSGYDKYTSTTISVDKTIVKYSFRMNAASSSSSGGSGGSGGGTPSPAKEDIERLWGQSRIDTSLAIAKAAYKDKVSKVIIASGDNYPDALSGSILSYKFKGPVVLVRNNEDDEDKVLQYIKSNMNKDGTVYILGGSSSVEDGMEEKIVNAGFKNINRLKGSDRYETAAKIVDEAGVKEGTPVIIASGENYADALSISSAAAIKQYPVLMVKKDEIPDAIKNEISTIKPTKVFIMGMEGAVSEKVQDDISKLAKIDSKDIVRIGGQNRFDTSLKAAQYFNSQGNKVCIASGNDFADALSGSSYAANMGEPIILVNNSLTDDEKSFLQGMKLNGASILGGTGAVSSEIEDEVSKLISK</sequence>
<proteinExistence type="predicted"/>
<feature type="compositionally biased region" description="Gly residues" evidence="5">
    <location>
        <begin position="791"/>
        <end position="800"/>
    </location>
</feature>
<dbReference type="InterPro" id="IPR013783">
    <property type="entry name" value="Ig-like_fold"/>
</dbReference>
<keyword evidence="1 6" id="KW-0732">Signal</keyword>
<feature type="chain" id="PRO_5007837243" evidence="6">
    <location>
        <begin position="29"/>
        <end position="1113"/>
    </location>
</feature>
<dbReference type="InterPro" id="IPR007253">
    <property type="entry name" value="Cell_wall-bd_2"/>
</dbReference>
<dbReference type="Gene3D" id="3.40.50.12090">
    <property type="match status" value="2"/>
</dbReference>
<dbReference type="PATRIC" id="fig|1705578.3.peg.1065"/>
<dbReference type="Proteomes" id="UP000077384">
    <property type="component" value="Unassembled WGS sequence"/>
</dbReference>
<feature type="signal peptide" evidence="6">
    <location>
        <begin position="1"/>
        <end position="28"/>
    </location>
</feature>
<keyword evidence="2" id="KW-0136">Cellulose degradation</keyword>
<evidence type="ECO:0000313" key="10">
    <source>
        <dbReference type="Proteomes" id="UP000077384"/>
    </source>
</evidence>
<accession>A0A162LFE2</accession>
<name>A0A162LFE2_9CLOT</name>
<keyword evidence="11" id="KW-1185">Reference proteome</keyword>
<dbReference type="EMBL" id="LITQ01000017">
    <property type="protein sequence ID" value="OAA92796.1"/>
    <property type="molecule type" value="Genomic_DNA"/>
</dbReference>
<evidence type="ECO:0000256" key="4">
    <source>
        <dbReference type="ARBA" id="ARBA00023326"/>
    </source>
</evidence>
<reference evidence="9 11" key="2">
    <citation type="journal article" date="2016" name="Front. Microbiol.">
        <title>Industrial Acetogenic Biocatalysts: A Comparative Metabolic and Genomic Analysis.</title>
        <authorList>
            <person name="Bengelsdorf F."/>
            <person name="Poehlein A."/>
            <person name="Sonja S."/>
            <person name="Erz C."/>
            <person name="Hummel T."/>
            <person name="Hoffmeister S."/>
            <person name="Daniel R."/>
            <person name="Durre P."/>
        </authorList>
    </citation>
    <scope>NUCLEOTIDE SEQUENCE [LARGE SCALE GENOMIC DNA]</scope>
    <source>
        <strain evidence="9 11">PTA-10522</strain>
    </source>
</reference>
<dbReference type="PANTHER" id="PTHR30032:SF8">
    <property type="entry name" value="GERMINATION-SPECIFIC N-ACETYLMURAMOYL-L-ALANINE AMIDASE"/>
    <property type="match status" value="1"/>
</dbReference>
<evidence type="ECO:0000256" key="6">
    <source>
        <dbReference type="SAM" id="SignalP"/>
    </source>
</evidence>
<comment type="caution">
    <text evidence="8">The sequence shown here is derived from an EMBL/GenBank/DDBJ whole genome shotgun (WGS) entry which is preliminary data.</text>
</comment>
<dbReference type="SUPFAM" id="SSF81296">
    <property type="entry name" value="E set domains"/>
    <property type="match status" value="1"/>
</dbReference>
<dbReference type="Pfam" id="PF03442">
    <property type="entry name" value="CBM_X2"/>
    <property type="match status" value="1"/>
</dbReference>
<dbReference type="Gene3D" id="2.60.40.10">
    <property type="entry name" value="Immunoglobulins"/>
    <property type="match status" value="1"/>
</dbReference>
<evidence type="ECO:0000256" key="5">
    <source>
        <dbReference type="SAM" id="MobiDB-lite"/>
    </source>
</evidence>
<dbReference type="InterPro" id="IPR014756">
    <property type="entry name" value="Ig_E-set"/>
</dbReference>
<dbReference type="RefSeq" id="WP_063601403.1">
    <property type="nucleotide sequence ID" value="NZ_LITQ01000017.1"/>
</dbReference>
<gene>
    <name evidence="8" type="primary">lytC_4</name>
    <name evidence="9" type="synonym">lytC_21</name>
    <name evidence="9" type="ORF">CLCOS_31540</name>
    <name evidence="8" type="ORF">WX73_00680</name>
</gene>
<evidence type="ECO:0000313" key="11">
    <source>
        <dbReference type="Proteomes" id="UP000093694"/>
    </source>
</evidence>
<evidence type="ECO:0000259" key="7">
    <source>
        <dbReference type="Pfam" id="PF03442"/>
    </source>
</evidence>
<feature type="domain" description="Carbohydrate binding X2" evidence="7">
    <location>
        <begin position="460"/>
        <end position="544"/>
    </location>
</feature>
<dbReference type="AlphaFoldDB" id="A0A162LFE2"/>
<dbReference type="EMBL" id="LROR01000061">
    <property type="protein sequence ID" value="OBR92159.1"/>
    <property type="molecule type" value="Genomic_DNA"/>
</dbReference>
<keyword evidence="4" id="KW-0624">Polysaccharide degradation</keyword>
<evidence type="ECO:0000256" key="2">
    <source>
        <dbReference type="ARBA" id="ARBA00023001"/>
    </source>
</evidence>
<evidence type="ECO:0000313" key="9">
    <source>
        <dbReference type="EMBL" id="OBR92159.1"/>
    </source>
</evidence>
<protein>
    <submittedName>
        <fullName evidence="8">N-acetylmuramoyl-L-alanine amidase LytC</fullName>
        <ecNumber evidence="8">3.5.1.28</ecNumber>
    </submittedName>
</protein>
<dbReference type="Proteomes" id="UP000093694">
    <property type="component" value="Unassembled WGS sequence"/>
</dbReference>
<organism evidence="8 10">
    <name type="scientific">Clostridium coskatii</name>
    <dbReference type="NCBI Taxonomy" id="1705578"/>
    <lineage>
        <taxon>Bacteria</taxon>
        <taxon>Bacillati</taxon>
        <taxon>Bacillota</taxon>
        <taxon>Clostridia</taxon>
        <taxon>Eubacteriales</taxon>
        <taxon>Clostridiaceae</taxon>
        <taxon>Clostridium</taxon>
    </lineage>
</organism>
<evidence type="ECO:0000313" key="8">
    <source>
        <dbReference type="EMBL" id="OAA92796.1"/>
    </source>
</evidence>
<dbReference type="SUPFAM" id="SSF49464">
    <property type="entry name" value="Carboxypeptidase regulatory domain-like"/>
    <property type="match status" value="1"/>
</dbReference>
<dbReference type="Pfam" id="PF04122">
    <property type="entry name" value="CW_binding_2"/>
    <property type="match status" value="3"/>
</dbReference>
<feature type="region of interest" description="Disordered" evidence="5">
    <location>
        <begin position="786"/>
        <end position="806"/>
    </location>
</feature>
<dbReference type="PANTHER" id="PTHR30032">
    <property type="entry name" value="N-ACETYLMURAMOYL-L-ALANINE AMIDASE-RELATED"/>
    <property type="match status" value="1"/>
</dbReference>